<evidence type="ECO:0000313" key="1">
    <source>
        <dbReference type="EMBL" id="MBO1267093.1"/>
    </source>
</evidence>
<accession>A0A939HEX2</accession>
<dbReference type="EMBL" id="JAFNLL010000005">
    <property type="protein sequence ID" value="MBO1267093.1"/>
    <property type="molecule type" value="Genomic_DNA"/>
</dbReference>
<organism evidence="1 2">
    <name type="scientific">Arthrobacter cavernae</name>
    <dbReference type="NCBI Taxonomy" id="2817681"/>
    <lineage>
        <taxon>Bacteria</taxon>
        <taxon>Bacillati</taxon>
        <taxon>Actinomycetota</taxon>
        <taxon>Actinomycetes</taxon>
        <taxon>Micrococcales</taxon>
        <taxon>Micrococcaceae</taxon>
        <taxon>Arthrobacter</taxon>
    </lineage>
</organism>
<keyword evidence="2" id="KW-1185">Reference proteome</keyword>
<evidence type="ECO:0000313" key="2">
    <source>
        <dbReference type="Proteomes" id="UP000664164"/>
    </source>
</evidence>
<gene>
    <name evidence="1" type="ORF">J1902_03710</name>
</gene>
<protein>
    <submittedName>
        <fullName evidence="1">Uncharacterized protein</fullName>
    </submittedName>
</protein>
<proteinExistence type="predicted"/>
<dbReference type="Proteomes" id="UP000664164">
    <property type="component" value="Unassembled WGS sequence"/>
</dbReference>
<reference evidence="1" key="1">
    <citation type="submission" date="2021-03" db="EMBL/GenBank/DDBJ databases">
        <title>A new species, PO-11, isolated from a karst cave deposit.</title>
        <authorList>
            <person name="Zhaoxiaoyong W."/>
        </authorList>
    </citation>
    <scope>NUCLEOTIDE SEQUENCE</scope>
    <source>
        <strain evidence="1">PO-11</strain>
    </source>
</reference>
<sequence length="269" mass="28850">MARTLDAIISELDPGYAGSRTTAQNQINALPGETQSQLDGLKATAEQSHEDILGGARRRGLGFGGIPIGEQVKYDSTVFKPAVANLYSAQNARRSSLEESLNALYRDQRQQALGIQQTELSRDEQQRQFNENMAFQREQMARQEAEAARDRAAASTAGIGSYFGGGGGGTQAKSGGTAQMSQRGDKGFSFTDANGNAISAATFAKTKGIEFRALLDQMAKAGDKGAAQALGYVGNDFGVNNDKLRQEGRDVSNALYVDQTRKLLNALLW</sequence>
<dbReference type="AlphaFoldDB" id="A0A939HEX2"/>
<name>A0A939HEX2_9MICC</name>
<comment type="caution">
    <text evidence="1">The sequence shown here is derived from an EMBL/GenBank/DDBJ whole genome shotgun (WGS) entry which is preliminary data.</text>
</comment>
<dbReference type="RefSeq" id="WP_207614920.1">
    <property type="nucleotide sequence ID" value="NZ_JAFNLL010000005.1"/>
</dbReference>